<comment type="caution">
    <text evidence="1">The sequence shown here is derived from an EMBL/GenBank/DDBJ whole genome shotgun (WGS) entry which is preliminary data.</text>
</comment>
<dbReference type="Proteomes" id="UP001519460">
    <property type="component" value="Unassembled WGS sequence"/>
</dbReference>
<gene>
    <name evidence="1" type="ORF">BaRGS_00027743</name>
</gene>
<dbReference type="EMBL" id="JACVVK020000269">
    <property type="protein sequence ID" value="KAK7481024.1"/>
    <property type="molecule type" value="Genomic_DNA"/>
</dbReference>
<protein>
    <submittedName>
        <fullName evidence="1">Uncharacterized protein</fullName>
    </submittedName>
</protein>
<keyword evidence="2" id="KW-1185">Reference proteome</keyword>
<reference evidence="1 2" key="1">
    <citation type="journal article" date="2023" name="Sci. Data">
        <title>Genome assembly of the Korean intertidal mud-creeper Batillaria attramentaria.</title>
        <authorList>
            <person name="Patra A.K."/>
            <person name="Ho P.T."/>
            <person name="Jun S."/>
            <person name="Lee S.J."/>
            <person name="Kim Y."/>
            <person name="Won Y.J."/>
        </authorList>
    </citation>
    <scope>NUCLEOTIDE SEQUENCE [LARGE SCALE GENOMIC DNA]</scope>
    <source>
        <strain evidence="1">Wonlab-2016</strain>
    </source>
</reference>
<proteinExistence type="predicted"/>
<evidence type="ECO:0000313" key="1">
    <source>
        <dbReference type="EMBL" id="KAK7481024.1"/>
    </source>
</evidence>
<accession>A0ABD0K1A4</accession>
<organism evidence="1 2">
    <name type="scientific">Batillaria attramentaria</name>
    <dbReference type="NCBI Taxonomy" id="370345"/>
    <lineage>
        <taxon>Eukaryota</taxon>
        <taxon>Metazoa</taxon>
        <taxon>Spiralia</taxon>
        <taxon>Lophotrochozoa</taxon>
        <taxon>Mollusca</taxon>
        <taxon>Gastropoda</taxon>
        <taxon>Caenogastropoda</taxon>
        <taxon>Sorbeoconcha</taxon>
        <taxon>Cerithioidea</taxon>
        <taxon>Batillariidae</taxon>
        <taxon>Batillaria</taxon>
    </lineage>
</organism>
<evidence type="ECO:0000313" key="2">
    <source>
        <dbReference type="Proteomes" id="UP001519460"/>
    </source>
</evidence>
<name>A0ABD0K1A4_9CAEN</name>
<sequence length="80" mass="8660">MVAADDLNNGDRLDDLDRLKPRWQLLAEVTARLALSSSTELCRAGLATALGEEQQSLSRLAGFTEQSKRGRGRFGIALAS</sequence>
<dbReference type="AlphaFoldDB" id="A0ABD0K1A4"/>